<comment type="caution">
    <text evidence="1">The sequence shown here is derived from an EMBL/GenBank/DDBJ whole genome shotgun (WGS) entry which is preliminary data.</text>
</comment>
<dbReference type="AlphaFoldDB" id="A0A0E9N521"/>
<protein>
    <submittedName>
        <fullName evidence="1">Uncharacterized protein</fullName>
    </submittedName>
</protein>
<dbReference type="Proteomes" id="UP000033121">
    <property type="component" value="Unassembled WGS sequence"/>
</dbReference>
<organism evidence="1 2">
    <name type="scientific">Flavihumibacter petaseus NBRC 106054</name>
    <dbReference type="NCBI Taxonomy" id="1220578"/>
    <lineage>
        <taxon>Bacteria</taxon>
        <taxon>Pseudomonadati</taxon>
        <taxon>Bacteroidota</taxon>
        <taxon>Chitinophagia</taxon>
        <taxon>Chitinophagales</taxon>
        <taxon>Chitinophagaceae</taxon>
        <taxon>Flavihumibacter</taxon>
    </lineage>
</organism>
<dbReference type="OrthoDB" id="4535590at2"/>
<sequence length="233" mass="27582">MTKELEIAIKNLYETFSIYPFKSTMEGCACCVSDADKEKIHSKQLKDLNEGDLSRYAFKAMTTWGDTDDFKHYLPRIIELLATTDFIVDTFVVLGKLEYGKWQEWCDTEKIAVTNFLWAWWTDTTRNKPYFDKEAFTEIYKLTGEMEQLLNRWTISIEDNSFSNYVDLVYNYYNDLTGKRSEFREIDNSSVEKLIKWIKDNSKHLETGFFHFADKDSELAEKISTTQYIYEQT</sequence>
<dbReference type="EMBL" id="BBWV01000004">
    <property type="protein sequence ID" value="GAO44796.1"/>
    <property type="molecule type" value="Genomic_DNA"/>
</dbReference>
<proteinExistence type="predicted"/>
<reference evidence="1 2" key="1">
    <citation type="submission" date="2015-04" db="EMBL/GenBank/DDBJ databases">
        <title>Whole genome shotgun sequence of Flavihumibacter petaseus NBRC 106054.</title>
        <authorList>
            <person name="Miyazawa S."/>
            <person name="Hosoyama A."/>
            <person name="Hashimoto M."/>
            <person name="Noguchi M."/>
            <person name="Tsuchikane K."/>
            <person name="Ohji S."/>
            <person name="Yamazoe A."/>
            <person name="Ichikawa N."/>
            <person name="Kimura A."/>
            <person name="Fujita N."/>
        </authorList>
    </citation>
    <scope>NUCLEOTIDE SEQUENCE [LARGE SCALE GENOMIC DNA]</scope>
    <source>
        <strain evidence="1 2">NBRC 106054</strain>
    </source>
</reference>
<accession>A0A0E9N521</accession>
<dbReference type="STRING" id="1220578.FPE01S_04_00390"/>
<dbReference type="RefSeq" id="WP_046370803.1">
    <property type="nucleotide sequence ID" value="NZ_BBWV01000004.1"/>
</dbReference>
<evidence type="ECO:0000313" key="1">
    <source>
        <dbReference type="EMBL" id="GAO44796.1"/>
    </source>
</evidence>
<gene>
    <name evidence="1" type="ORF">FPE01S_04_00390</name>
</gene>
<name>A0A0E9N521_9BACT</name>
<evidence type="ECO:0000313" key="2">
    <source>
        <dbReference type="Proteomes" id="UP000033121"/>
    </source>
</evidence>
<keyword evidence="2" id="KW-1185">Reference proteome</keyword>